<dbReference type="PROSITE" id="PS50088">
    <property type="entry name" value="ANK_REPEAT"/>
    <property type="match status" value="3"/>
</dbReference>
<dbReference type="EMBL" id="JAEAOA010000850">
    <property type="protein sequence ID" value="KAK3606708.1"/>
    <property type="molecule type" value="Genomic_DNA"/>
</dbReference>
<reference evidence="8" key="1">
    <citation type="journal article" date="2021" name="Genome Biol. Evol.">
        <title>A High-Quality Reference Genome for a Parasitic Bivalve with Doubly Uniparental Inheritance (Bivalvia: Unionida).</title>
        <authorList>
            <person name="Smith C.H."/>
        </authorList>
    </citation>
    <scope>NUCLEOTIDE SEQUENCE</scope>
    <source>
        <strain evidence="8">CHS0354</strain>
    </source>
</reference>
<comment type="similarity">
    <text evidence="5">Belongs to the fem-1 family.</text>
</comment>
<keyword evidence="2" id="KW-0677">Repeat</keyword>
<evidence type="ECO:0000256" key="2">
    <source>
        <dbReference type="ARBA" id="ARBA00022737"/>
    </source>
</evidence>
<reference evidence="8" key="3">
    <citation type="submission" date="2023-05" db="EMBL/GenBank/DDBJ databases">
        <authorList>
            <person name="Smith C.H."/>
        </authorList>
    </citation>
    <scope>NUCLEOTIDE SEQUENCE</scope>
    <source>
        <strain evidence="8">CHS0354</strain>
        <tissue evidence="8">Mantle</tissue>
    </source>
</reference>
<gene>
    <name evidence="8" type="ORF">CHS0354_013869</name>
</gene>
<feature type="repeat" description="ANK" evidence="7">
    <location>
        <begin position="444"/>
        <end position="476"/>
    </location>
</feature>
<dbReference type="Pfam" id="PF13637">
    <property type="entry name" value="Ank_4"/>
    <property type="match status" value="1"/>
</dbReference>
<evidence type="ECO:0000256" key="6">
    <source>
        <dbReference type="ARBA" id="ARBA00072197"/>
    </source>
</evidence>
<dbReference type="SUPFAM" id="SSF48403">
    <property type="entry name" value="Ankyrin repeat"/>
    <property type="match status" value="2"/>
</dbReference>
<comment type="caution">
    <text evidence="8">The sequence shown here is derived from an EMBL/GenBank/DDBJ whole genome shotgun (WGS) entry which is preliminary data.</text>
</comment>
<protein>
    <recommendedName>
        <fullName evidence="6">Protein fem-1 homolog B</fullName>
    </recommendedName>
</protein>
<evidence type="ECO:0000256" key="7">
    <source>
        <dbReference type="PROSITE-ProRule" id="PRU00023"/>
    </source>
</evidence>
<dbReference type="Proteomes" id="UP001195483">
    <property type="component" value="Unassembled WGS sequence"/>
</dbReference>
<dbReference type="PANTHER" id="PTHR24173">
    <property type="entry name" value="ANKYRIN REPEAT CONTAINING"/>
    <property type="match status" value="1"/>
</dbReference>
<dbReference type="PRINTS" id="PR01415">
    <property type="entry name" value="ANKYRIN"/>
</dbReference>
<proteinExistence type="inferred from homology"/>
<evidence type="ECO:0000256" key="3">
    <source>
        <dbReference type="ARBA" id="ARBA00022786"/>
    </source>
</evidence>
<keyword evidence="9" id="KW-1185">Reference proteome</keyword>
<sequence>MNKLESKKLLTAVAKSVDFGEHLDKIVELCGGLPLVLLMVGSELETDERMLKSEEMVELLTECRLRALSREFYPKEDRIDTKSVDAAKGLVLVPLKKKNFVSYDSKTERFDIHGILRDCLSVYVCIKNIPAVRKRFCKTFAEEIKKISDMMSTTDYTEALVLFGLENPNLQKLLTEVMYTKHDTYDFFIEVASTCSTLLKNLMASESEKFYEGCLKITQQYGRHRDEAVVKIFYGSLLTYTKPFEKFHGDCSEVRTGQDKSMLANSYLPWHRSYFHRRELGEWNNSKKFNMEEVKRKLFVGARDGRIWETRTLLSNWSNSTVIGEVLNHRSSESGNTVSPLLVAIINGHEDIVRVLLNIPEVNIELGGNILVENHPFENVRPLWCAVLFDRFSIMQLLVERGADIEGATESKSTPLRRACYDGNLKMVRYLVGQGANINSSNYWGHTCLMIAVYNGHVETLKYLLENGADIDSRDTFGRTAFHDAAQMGHVDVLKVLLASGTTAKDVEDNLSFTPIMKAAEHAQSEVVEFLISETLYSREENILALELLGSRLSIPDKNDLLSALQYYRKAMDLRYNNGKDTISKKDIGLIAAYDNHRECKTKSDLDLIKENEFLLHMEALIIRERILGPTHEEFIDQLRYMAAWYADEMRHSVSLSLLKHLVSSNQIENKRADETLELLVEFTTDMFNSGSALAFRDVVDSLQLLAYEFKESKERQDNEIMERNINTCLHCIGVCLQIEKEDQHVKCLRAILKQIVHLDPRLKDGSSLLHVAVSSTDSEDFLSKTEIITFPNASICTVLIQCGADVNCMDYKKNTPLHKICDLHHSHVDVQTQRVIIKALFQAGVHIDVTNSNGLTAIEIAQSCTAKAMLMTKIPALQCISSKTIIMNRIPYKRIVPISLQKIIELHC</sequence>
<dbReference type="InterPro" id="IPR036770">
    <property type="entry name" value="Ankyrin_rpt-contain_sf"/>
</dbReference>
<keyword evidence="4 7" id="KW-0040">ANK repeat</keyword>
<dbReference type="SMART" id="SM00248">
    <property type="entry name" value="ANK"/>
    <property type="match status" value="8"/>
</dbReference>
<accession>A0AAE0TB01</accession>
<evidence type="ECO:0000256" key="5">
    <source>
        <dbReference type="ARBA" id="ARBA00038500"/>
    </source>
</evidence>
<dbReference type="AlphaFoldDB" id="A0AAE0TB01"/>
<dbReference type="GO" id="GO:0005737">
    <property type="term" value="C:cytoplasm"/>
    <property type="evidence" value="ECO:0007669"/>
    <property type="project" value="UniProtKB-SubCell"/>
</dbReference>
<organism evidence="8 9">
    <name type="scientific">Potamilus streckersoni</name>
    <dbReference type="NCBI Taxonomy" id="2493646"/>
    <lineage>
        <taxon>Eukaryota</taxon>
        <taxon>Metazoa</taxon>
        <taxon>Spiralia</taxon>
        <taxon>Lophotrochozoa</taxon>
        <taxon>Mollusca</taxon>
        <taxon>Bivalvia</taxon>
        <taxon>Autobranchia</taxon>
        <taxon>Heteroconchia</taxon>
        <taxon>Palaeoheterodonta</taxon>
        <taxon>Unionida</taxon>
        <taxon>Unionoidea</taxon>
        <taxon>Unionidae</taxon>
        <taxon>Ambleminae</taxon>
        <taxon>Lampsilini</taxon>
        <taxon>Potamilus</taxon>
    </lineage>
</organism>
<keyword evidence="3" id="KW-0833">Ubl conjugation pathway</keyword>
<dbReference type="Pfam" id="PF12796">
    <property type="entry name" value="Ank_2"/>
    <property type="match status" value="1"/>
</dbReference>
<evidence type="ECO:0000313" key="8">
    <source>
        <dbReference type="EMBL" id="KAK3606708.1"/>
    </source>
</evidence>
<evidence type="ECO:0000313" key="9">
    <source>
        <dbReference type="Proteomes" id="UP001195483"/>
    </source>
</evidence>
<name>A0AAE0TB01_9BIVA</name>
<dbReference type="Gene3D" id="1.25.40.20">
    <property type="entry name" value="Ankyrin repeat-containing domain"/>
    <property type="match status" value="3"/>
</dbReference>
<dbReference type="PROSITE" id="PS50297">
    <property type="entry name" value="ANK_REP_REGION"/>
    <property type="match status" value="3"/>
</dbReference>
<feature type="repeat" description="ANK" evidence="7">
    <location>
        <begin position="411"/>
        <end position="443"/>
    </location>
</feature>
<evidence type="ECO:0000256" key="4">
    <source>
        <dbReference type="ARBA" id="ARBA00023043"/>
    </source>
</evidence>
<comment type="pathway">
    <text evidence="1">Protein modification; protein ubiquitination.</text>
</comment>
<feature type="repeat" description="ANK" evidence="7">
    <location>
        <begin position="477"/>
        <end position="509"/>
    </location>
</feature>
<dbReference type="PANTHER" id="PTHR24173:SF78">
    <property type="entry name" value="PROTEIN FEM-1 HOMOLOG B"/>
    <property type="match status" value="1"/>
</dbReference>
<evidence type="ECO:0000256" key="1">
    <source>
        <dbReference type="ARBA" id="ARBA00004906"/>
    </source>
</evidence>
<dbReference type="InterPro" id="IPR002110">
    <property type="entry name" value="Ankyrin_rpt"/>
</dbReference>
<reference evidence="8" key="2">
    <citation type="journal article" date="2021" name="Genome Biol. Evol.">
        <title>Developing a high-quality reference genome for a parasitic bivalve with doubly uniparental inheritance (Bivalvia: Unionida).</title>
        <authorList>
            <person name="Smith C.H."/>
        </authorList>
    </citation>
    <scope>NUCLEOTIDE SEQUENCE</scope>
    <source>
        <strain evidence="8">CHS0354</strain>
        <tissue evidence="8">Mantle</tissue>
    </source>
</reference>